<sequence>MWRDQNTGKTYLIDNNSGKKKSVLGNGQIAKKYIPGVTGCSSARMRQQVFNINKKGMKSFGITMNNFLSPDKGFKGFSQFTKSAVKPSIKKCELFKMTGIAKPKGLMNTKFLSNKNNKMLRQLQMYKTSRAGTAFLTTRRSQSQVTYKLSKDNTNSKLIKSDMTSNSPTPIKAKRPVIGKAINLREAISKASEKVNGRMLNKPMSNTMNGFGNSKARNCFSRAENFRRSKMSLTSYGSNLKSPPRATTSHNMYTSQPMPNMSQLRVQTADSSKVIFTPLKGKRTVAKSTKFSPKKIKPFLQYSLQKLRVASKTSLKNPVEVAHSENPKTPVKISKKLKKDKEEVRGESPKNHDEEAILLEKLSESSSSSVQFNVNDLDQQEREANMFADPPKTRQKNRVRPRLIFDNATVKTTTGQFVCDKLWKACSNPEFHQQEKEYNKKDRILLEKRRTGRLLKNMALEAELEIVNKRIEKESKRMLYYNPYSH</sequence>
<dbReference type="Proteomes" id="UP001295684">
    <property type="component" value="Unassembled WGS sequence"/>
</dbReference>
<feature type="compositionally biased region" description="Basic and acidic residues" evidence="1">
    <location>
        <begin position="339"/>
        <end position="354"/>
    </location>
</feature>
<evidence type="ECO:0000256" key="1">
    <source>
        <dbReference type="SAM" id="MobiDB-lite"/>
    </source>
</evidence>
<name>A0AAD1UHU8_EUPCR</name>
<keyword evidence="3" id="KW-1185">Reference proteome</keyword>
<dbReference type="EMBL" id="CAMPGE010008039">
    <property type="protein sequence ID" value="CAI2366952.1"/>
    <property type="molecule type" value="Genomic_DNA"/>
</dbReference>
<feature type="region of interest" description="Disordered" evidence="1">
    <location>
        <begin position="316"/>
        <end position="354"/>
    </location>
</feature>
<evidence type="ECO:0000313" key="3">
    <source>
        <dbReference type="Proteomes" id="UP001295684"/>
    </source>
</evidence>
<evidence type="ECO:0000313" key="2">
    <source>
        <dbReference type="EMBL" id="CAI2366952.1"/>
    </source>
</evidence>
<dbReference type="AlphaFoldDB" id="A0AAD1UHU8"/>
<reference evidence="2" key="1">
    <citation type="submission" date="2023-07" db="EMBL/GenBank/DDBJ databases">
        <authorList>
            <consortium name="AG Swart"/>
            <person name="Singh M."/>
            <person name="Singh A."/>
            <person name="Seah K."/>
            <person name="Emmerich C."/>
        </authorList>
    </citation>
    <scope>NUCLEOTIDE SEQUENCE</scope>
    <source>
        <strain evidence="2">DP1</strain>
    </source>
</reference>
<organism evidence="2 3">
    <name type="scientific">Euplotes crassus</name>
    <dbReference type="NCBI Taxonomy" id="5936"/>
    <lineage>
        <taxon>Eukaryota</taxon>
        <taxon>Sar</taxon>
        <taxon>Alveolata</taxon>
        <taxon>Ciliophora</taxon>
        <taxon>Intramacronucleata</taxon>
        <taxon>Spirotrichea</taxon>
        <taxon>Hypotrichia</taxon>
        <taxon>Euplotida</taxon>
        <taxon>Euplotidae</taxon>
        <taxon>Moneuplotes</taxon>
    </lineage>
</organism>
<proteinExistence type="predicted"/>
<comment type="caution">
    <text evidence="2">The sequence shown here is derived from an EMBL/GenBank/DDBJ whole genome shotgun (WGS) entry which is preliminary data.</text>
</comment>
<gene>
    <name evidence="2" type="ORF">ECRASSUSDP1_LOCUS8228</name>
</gene>
<protein>
    <submittedName>
        <fullName evidence="2">Uncharacterized protein</fullName>
    </submittedName>
</protein>
<accession>A0AAD1UHU8</accession>